<dbReference type="OrthoDB" id="329835at2759"/>
<evidence type="ECO:0000313" key="14">
    <source>
        <dbReference type="Proteomes" id="UP000234275"/>
    </source>
</evidence>
<keyword evidence="2" id="KW-0597">Phosphoprotein</keyword>
<dbReference type="InterPro" id="IPR023213">
    <property type="entry name" value="CAT-like_dom_sf"/>
</dbReference>
<dbReference type="InterPro" id="IPR016039">
    <property type="entry name" value="Thiolase-like"/>
</dbReference>
<evidence type="ECO:0000256" key="3">
    <source>
        <dbReference type="ARBA" id="ARBA00022598"/>
    </source>
</evidence>
<feature type="domain" description="PKS/mFAS DH" evidence="12">
    <location>
        <begin position="948"/>
        <end position="1246"/>
    </location>
</feature>
<dbReference type="InterPro" id="IPR009081">
    <property type="entry name" value="PP-bd_ACP"/>
</dbReference>
<dbReference type="Pfam" id="PF00698">
    <property type="entry name" value="Acyl_transf_1"/>
    <property type="match status" value="1"/>
</dbReference>
<feature type="region of interest" description="N-terminal hotdog fold" evidence="9">
    <location>
        <begin position="948"/>
        <end position="1080"/>
    </location>
</feature>
<dbReference type="Gene3D" id="3.40.47.10">
    <property type="match status" value="1"/>
</dbReference>
<dbReference type="InterPro" id="IPR013217">
    <property type="entry name" value="Methyltransf_12"/>
</dbReference>
<dbReference type="Pfam" id="PF21089">
    <property type="entry name" value="PKS_DH_N"/>
    <property type="match status" value="1"/>
</dbReference>
<dbReference type="InterPro" id="IPR001242">
    <property type="entry name" value="Condensation_dom"/>
</dbReference>
<dbReference type="InterPro" id="IPR020807">
    <property type="entry name" value="PKS_DH"/>
</dbReference>
<dbReference type="GO" id="GO:0016874">
    <property type="term" value="F:ligase activity"/>
    <property type="evidence" value="ECO:0007669"/>
    <property type="project" value="UniProtKB-KW"/>
</dbReference>
<dbReference type="Gene3D" id="3.40.50.150">
    <property type="entry name" value="Vaccinia Virus protein VP39"/>
    <property type="match status" value="1"/>
</dbReference>
<dbReference type="InterPro" id="IPR042104">
    <property type="entry name" value="PKS_dehydratase_sf"/>
</dbReference>
<keyword evidence="14" id="KW-1185">Reference proteome</keyword>
<feature type="domain" description="Carrier" evidence="10">
    <location>
        <begin position="3471"/>
        <end position="3545"/>
    </location>
</feature>
<dbReference type="InterPro" id="IPR049900">
    <property type="entry name" value="PKS_mFAS_DH"/>
</dbReference>
<evidence type="ECO:0000256" key="5">
    <source>
        <dbReference type="ARBA" id="ARBA00022679"/>
    </source>
</evidence>
<dbReference type="SUPFAM" id="SSF55048">
    <property type="entry name" value="Probable ACP-binding domain of malonyl-CoA ACP transacylase"/>
    <property type="match status" value="1"/>
</dbReference>
<dbReference type="Pfam" id="PF02801">
    <property type="entry name" value="Ketoacyl-synt_C"/>
    <property type="match status" value="1"/>
</dbReference>
<dbReference type="InterPro" id="IPR050091">
    <property type="entry name" value="PKS_NRPS_Biosynth_Enz"/>
</dbReference>
<protein>
    <submittedName>
        <fullName evidence="13">Polyketide synthase</fullName>
    </submittedName>
</protein>
<dbReference type="CDD" id="cd02440">
    <property type="entry name" value="AdoMet_MTases"/>
    <property type="match status" value="1"/>
</dbReference>
<dbReference type="PROSITE" id="PS52004">
    <property type="entry name" value="KS3_2"/>
    <property type="match status" value="1"/>
</dbReference>
<dbReference type="SUPFAM" id="SSF53901">
    <property type="entry name" value="Thiolase-like"/>
    <property type="match status" value="1"/>
</dbReference>
<dbReference type="Pfam" id="PF14765">
    <property type="entry name" value="PS-DH"/>
    <property type="match status" value="1"/>
</dbReference>
<feature type="domain" description="Ketosynthase family 3 (KS3)" evidence="11">
    <location>
        <begin position="5"/>
        <end position="439"/>
    </location>
</feature>
<dbReference type="SMART" id="SM00822">
    <property type="entry name" value="PKS_KR"/>
    <property type="match status" value="1"/>
</dbReference>
<evidence type="ECO:0000256" key="6">
    <source>
        <dbReference type="ARBA" id="ARBA00022737"/>
    </source>
</evidence>
<comment type="caution">
    <text evidence="13">The sequence shown here is derived from an EMBL/GenBank/DDBJ whole genome shotgun (WGS) entry which is preliminary data.</text>
</comment>
<evidence type="ECO:0000259" key="11">
    <source>
        <dbReference type="PROSITE" id="PS52004"/>
    </source>
</evidence>
<dbReference type="SUPFAM" id="SSF56801">
    <property type="entry name" value="Acetyl-CoA synthetase-like"/>
    <property type="match status" value="1"/>
</dbReference>
<dbReference type="Gene3D" id="1.10.1200.10">
    <property type="entry name" value="ACP-like"/>
    <property type="match status" value="2"/>
</dbReference>
<dbReference type="CDD" id="cd05930">
    <property type="entry name" value="A_NRPS"/>
    <property type="match status" value="1"/>
</dbReference>
<feature type="domain" description="Carrier" evidence="10">
    <location>
        <begin position="2328"/>
        <end position="2413"/>
    </location>
</feature>
<dbReference type="VEuPathDB" id="FungiDB:P170DRAFT_411931"/>
<dbReference type="Gene3D" id="3.30.559.30">
    <property type="entry name" value="Nonribosomal peptide synthetase, condensation domain"/>
    <property type="match status" value="1"/>
</dbReference>
<dbReference type="InterPro" id="IPR006162">
    <property type="entry name" value="Ppantetheine_attach_site"/>
</dbReference>
<dbReference type="SMART" id="SM00823">
    <property type="entry name" value="PKS_PP"/>
    <property type="match status" value="2"/>
</dbReference>
<dbReference type="InterPro" id="IPR045851">
    <property type="entry name" value="AMP-bd_C_sf"/>
</dbReference>
<evidence type="ECO:0000313" key="13">
    <source>
        <dbReference type="EMBL" id="PLB46693.1"/>
    </source>
</evidence>
<comment type="similarity">
    <text evidence="8">In the C-terminal section; belongs to the NRP synthetase family.</text>
</comment>
<dbReference type="InterPro" id="IPR036291">
    <property type="entry name" value="NAD(P)-bd_dom_sf"/>
</dbReference>
<feature type="active site" description="Proton acceptor; for dehydratase activity" evidence="9">
    <location>
        <position position="979"/>
    </location>
</feature>
<accession>A0A2I2G1D6</accession>
<dbReference type="Pfam" id="PF00550">
    <property type="entry name" value="PP-binding"/>
    <property type="match status" value="2"/>
</dbReference>
<dbReference type="SMART" id="SM00827">
    <property type="entry name" value="PKS_AT"/>
    <property type="match status" value="1"/>
</dbReference>
<dbReference type="InterPro" id="IPR018201">
    <property type="entry name" value="Ketoacyl_synth_AS"/>
</dbReference>
<dbReference type="SUPFAM" id="SSF52777">
    <property type="entry name" value="CoA-dependent acyltransferases"/>
    <property type="match status" value="2"/>
</dbReference>
<evidence type="ECO:0000256" key="1">
    <source>
        <dbReference type="ARBA" id="ARBA00022450"/>
    </source>
</evidence>
<evidence type="ECO:0000256" key="4">
    <source>
        <dbReference type="ARBA" id="ARBA00022603"/>
    </source>
</evidence>
<dbReference type="CDD" id="cd19532">
    <property type="entry name" value="C_PKS-NRPS"/>
    <property type="match status" value="1"/>
</dbReference>
<dbReference type="FunFam" id="3.40.47.10:FF:000019">
    <property type="entry name" value="Polyketide synthase type I"/>
    <property type="match status" value="1"/>
</dbReference>
<dbReference type="GeneID" id="36554615"/>
<keyword evidence="1" id="KW-0596">Phosphopantetheine</keyword>
<dbReference type="GO" id="GO:0009403">
    <property type="term" value="P:toxin biosynthetic process"/>
    <property type="evidence" value="ECO:0007669"/>
    <property type="project" value="UniProtKB-ARBA"/>
</dbReference>
<dbReference type="GO" id="GO:0004312">
    <property type="term" value="F:fatty acid synthase activity"/>
    <property type="evidence" value="ECO:0007669"/>
    <property type="project" value="TreeGrafter"/>
</dbReference>
<feature type="active site" description="Proton donor; for dehydratase activity" evidence="9">
    <location>
        <position position="1148"/>
    </location>
</feature>
<dbReference type="InterPro" id="IPR013968">
    <property type="entry name" value="PKS_KR"/>
</dbReference>
<dbReference type="Pfam" id="PF16197">
    <property type="entry name" value="KAsynt_C_assoc"/>
    <property type="match status" value="1"/>
</dbReference>
<dbReference type="GO" id="GO:0004315">
    <property type="term" value="F:3-oxoacyl-[acyl-carrier-protein] synthase activity"/>
    <property type="evidence" value="ECO:0007669"/>
    <property type="project" value="InterPro"/>
</dbReference>
<dbReference type="PROSITE" id="PS50075">
    <property type="entry name" value="CARRIER"/>
    <property type="match status" value="2"/>
</dbReference>
<dbReference type="PANTHER" id="PTHR43775:SF20">
    <property type="entry name" value="HYBRID PKS-NRPS SYNTHETASE APDA"/>
    <property type="match status" value="1"/>
</dbReference>
<dbReference type="Pfam" id="PF00109">
    <property type="entry name" value="ketoacyl-synt"/>
    <property type="match status" value="1"/>
</dbReference>
<dbReference type="GO" id="GO:0006633">
    <property type="term" value="P:fatty acid biosynthetic process"/>
    <property type="evidence" value="ECO:0007669"/>
    <property type="project" value="InterPro"/>
</dbReference>
<dbReference type="InterPro" id="IPR001227">
    <property type="entry name" value="Ac_transferase_dom_sf"/>
</dbReference>
<dbReference type="InterPro" id="IPR049552">
    <property type="entry name" value="PKS_DH_N"/>
</dbReference>
<dbReference type="InterPro" id="IPR049551">
    <property type="entry name" value="PKS_DH_C"/>
</dbReference>
<dbReference type="EMBL" id="MSFO01000006">
    <property type="protein sequence ID" value="PLB46693.1"/>
    <property type="molecule type" value="Genomic_DNA"/>
</dbReference>
<dbReference type="GO" id="GO:0032259">
    <property type="term" value="P:methylation"/>
    <property type="evidence" value="ECO:0007669"/>
    <property type="project" value="UniProtKB-KW"/>
</dbReference>
<dbReference type="InterPro" id="IPR014031">
    <property type="entry name" value="Ketoacyl_synth_C"/>
</dbReference>
<reference evidence="13 14" key="1">
    <citation type="submission" date="2016-12" db="EMBL/GenBank/DDBJ databases">
        <title>The genomes of Aspergillus section Nigri reveals drivers in fungal speciation.</title>
        <authorList>
            <consortium name="DOE Joint Genome Institute"/>
            <person name="Vesth T.C."/>
            <person name="Nybo J."/>
            <person name="Theobald S."/>
            <person name="Brandl J."/>
            <person name="Frisvad J.C."/>
            <person name="Nielsen K.F."/>
            <person name="Lyhne E.K."/>
            <person name="Kogle M.E."/>
            <person name="Kuo A."/>
            <person name="Riley R."/>
            <person name="Clum A."/>
            <person name="Nolan M."/>
            <person name="Lipzen A."/>
            <person name="Salamov A."/>
            <person name="Henrissat B."/>
            <person name="Wiebenga A."/>
            <person name="De Vries R.P."/>
            <person name="Grigoriev I.V."/>
            <person name="Mortensen U.H."/>
            <person name="Andersen M.R."/>
            <person name="Baker S.E."/>
        </authorList>
    </citation>
    <scope>NUCLEOTIDE SEQUENCE [LARGE SCALE GENOMIC DNA]</scope>
    <source>
        <strain evidence="13 14">IBT 23096</strain>
    </source>
</reference>
<dbReference type="InterPro" id="IPR036736">
    <property type="entry name" value="ACP-like_sf"/>
</dbReference>
<dbReference type="SMART" id="SM00826">
    <property type="entry name" value="PKS_DH"/>
    <property type="match status" value="1"/>
</dbReference>
<dbReference type="Pfam" id="PF08242">
    <property type="entry name" value="Methyltransf_12"/>
    <property type="match status" value="1"/>
</dbReference>
<evidence type="ECO:0000259" key="10">
    <source>
        <dbReference type="PROSITE" id="PS50075"/>
    </source>
</evidence>
<dbReference type="InterPro" id="IPR016036">
    <property type="entry name" value="Malonyl_transacylase_ACP-bd"/>
</dbReference>
<dbReference type="Pfam" id="PF00501">
    <property type="entry name" value="AMP-binding"/>
    <property type="match status" value="1"/>
</dbReference>
<dbReference type="InterPro" id="IPR014030">
    <property type="entry name" value="Ketoacyl_synth_N"/>
</dbReference>
<evidence type="ECO:0000256" key="7">
    <source>
        <dbReference type="ARBA" id="ARBA00023268"/>
    </source>
</evidence>
<keyword evidence="3" id="KW-0436">Ligase</keyword>
<dbReference type="GO" id="GO:0031177">
    <property type="term" value="F:phosphopantetheine binding"/>
    <property type="evidence" value="ECO:0007669"/>
    <property type="project" value="InterPro"/>
</dbReference>
<dbReference type="SUPFAM" id="SSF51735">
    <property type="entry name" value="NAD(P)-binding Rossmann-fold domains"/>
    <property type="match status" value="3"/>
</dbReference>
<dbReference type="Gene3D" id="3.30.300.30">
    <property type="match status" value="1"/>
</dbReference>
<dbReference type="CDD" id="cd00833">
    <property type="entry name" value="PKS"/>
    <property type="match status" value="1"/>
</dbReference>
<keyword evidence="5" id="KW-0808">Transferase</keyword>
<keyword evidence="6" id="KW-0677">Repeat</keyword>
<name>A0A2I2G1D6_9EURO</name>
<dbReference type="InterPro" id="IPR057326">
    <property type="entry name" value="KR_dom"/>
</dbReference>
<dbReference type="GO" id="GO:0008168">
    <property type="term" value="F:methyltransferase activity"/>
    <property type="evidence" value="ECO:0007669"/>
    <property type="project" value="UniProtKB-KW"/>
</dbReference>
<dbReference type="SUPFAM" id="SSF53335">
    <property type="entry name" value="S-adenosyl-L-methionine-dependent methyltransferases"/>
    <property type="match status" value="1"/>
</dbReference>
<dbReference type="PROSITE" id="PS52019">
    <property type="entry name" value="PKS_MFAS_DH"/>
    <property type="match status" value="1"/>
</dbReference>
<dbReference type="InterPro" id="IPR042099">
    <property type="entry name" value="ANL_N_sf"/>
</dbReference>
<dbReference type="InterPro" id="IPR020845">
    <property type="entry name" value="AMP-binding_CS"/>
</dbReference>
<dbReference type="Gene3D" id="3.10.129.110">
    <property type="entry name" value="Polyketide synthase dehydratase"/>
    <property type="match status" value="1"/>
</dbReference>
<dbReference type="InterPro" id="IPR016035">
    <property type="entry name" value="Acyl_Trfase/lysoPLipase"/>
</dbReference>
<sequence>MLPPREPVAIVGSACRFPGGADNPPKLWALLSQPRDVSRRIPAERFAVDGFWHQDSSHHGTSNIAHSYFLDEDPRRFDANFFNINPREAVAMDPQHRLLLETVYESLEFAGLSLESLRGTPTGVYVGLMCADYYDVQARDPESLPQYNATGTARSILSNRVSYFFDWKGPSLTVDTACSSSLVAVHQAVQALRQGECTAAVAAGANLIFGPEMFIAESKLHMLSPTGQSRMWDANADGYARGEGIGVVVLKLLKDAIRDGDTVECVIRETAVNSDGRTNGITMPSAESQADLIRQTYLKAGLDPSKESERCQYFEAHGTGTPAGDPIEAEAIKSVFFPRATGLSENQENTLYVGSIKTVVGHTEGTAGIAGLLKASLALQNKTIPPNMHFSRLNPSILPFYNNLQVPVAPEAWPEGEVYRASVNSFGFGGTNAHCILERYDSSLHGGSSLCKSCQTDTVSECQDDFVLLPFSAYSEKSLSLLVDSYIAYLESNPSTDLGSFAHTLQRRSIFPSRDYVTGFSRDQILVQLQDLKAGAERPGKSLDSSNTSQSGGRGRILGVFTGQGAQWPTMGRDLISRSHVFSSTIDHLDDTLSQIPESPDWSLRQQLQADKHDSRCNEAAYSQPLCTAIQIALVDFLRSIDIQFSVVIGHSSGEIAAAYAAGCLTPEAAITIAYYRGLYSKRKEPEVEPALGMMAVGVSFSEARRICKRSGYSNRIFAAASNAPLSTTISGERSVLEKVLEELQERETFARMLHVDKAYHSPFMEVCAQPYLESLRQCEIEYTAAQPLCTWISSVHGFEMDSSSDKVDNNYWVQNLLQPVLFSNALEQAIRDHGPFDAGIEIGPHAALAGPTSQVFKNMKQPPIPYYGTLKRGENDIVAIGTCVGNLWTTLSSSAVSLSKFQTAINGSTHHNFRMLKDLPTYPWDHDAVYWKETRISKEYRGRQQPHELLGPCLEKSEHQVRWRNVLHPHEIPWLQDHKLQGDILFPAAGYCVMAVEAALSSWEQPYQLIELYDLDIRRGISLDEGSAGIEVISYLSRDTSGNANASDVEFSCCAGKIDGTDPLSIRFIARIRVQLGSPDVTLLPHKTHDYSELSAVDIDRFYKTSVGLEYTGVFRGLLGAERRMCQTSARVVGLQSSFPIHPASLDSCFQALFIAFAAPGDESVRTPFLPRRAKSMTLNPHLLQAFSGGDQLLYVDAYITHFCAPTQDSPSAFTGDIEIYNQDGSCLVQIEGFSCVALADYSTEHDRHLFHTTVWDQDISFDMVVSDYRFPNDRYLTSLAECERLAHDFFQINECITPTSETVVDGDLAGFEVSDSSTLDIKLIQAARNASLVSDEDRHQQFITARDRYLESSFGACRIRDHIARTVKQIAHKFARMKILELFAGNGATTELVLDSLQDAFTSYLLTDPSPETVRVAQAGLTSRGDKLQYMALDIVNLPPEQYEAHTYDLIIANTFPCSLDDACSSLENARQLLKPGGILLLAGVTGMSFFGCFVRDHVHDLALTDEEYGGSLVRSERDWDIVLEDCGFSGVDSIAYDTAEPSSHCHSLMISRAQGAPFETVYRPLEVASMAPLEDSILIIGGNSFLGARLIGELQWHLNPWSNNISHALSVDDILRGRIRVPAYVLNLEELDEPVFKDMTPTKFRALQNLFQQSKNVFWVTEGYKQADAYSAMTVGLGRVVATESPSLNLTFLDIDSPKALESSILAVLFAQFVQGAEACVEENQVLWAQEREMAIENGHLYIPRIVHAKDMNDRFNSRYRPITKGLSLGISSAQKLVQSHSLEDNNESPVAVKVIACSSMAFRIYDGTCVYLCIGMMEQEGHEAMTLAFTSSQGQLITANNQFMLDDTIDEDSAPTVLKLLTALLVATRLHESTKYGTSVIFTNDPVLANVLSLFLKERAPLMRLATSDKALAKIGGSTIYLHPHATLRNLRQILPADISLLINLEPNPTSLCERLFEAIPEACATIDSQCYFSRRATPSSNCLSKSSSTMAVLELLWSDYLSNDKALGEFVNTDSLETTTVCAVERFTDTRIEYQVERLDPKEFLRSDATYFLVGMTGELGESLCRWMVSNNVRHIAIASRSPKPARWHQELRSQGCQLMVLSLDVCNGPELQNAHDQIVKSMPPILGVVNGAMVLADAAFFKMTFEDFIRVLRPKVEGSARLDELFSDPVLDFFIMLSSTASLIGNAGQSNYSAANMYMKAIAEQRRQRGLVGSCVDIGMVLGLGVVSRKKTHEEHLRRAGLMAIAEPDFHCIFTEAIRVGQTTALESPCFSTGLHVPPGQVRPPWYRDPKFAHFQVVGDFDSATEKSNIKIPLQEKFDVFSDLALVESIIQEAFMEMLQGLLQLSAPIANPTRPLIELGIDSLLAIEIRSWLQTELKFQVSILKVLGGISLTNLCREAAEYAFARSVAVPKDTERILEEPLDREPDITSVYWNDKGVSDTLSYISKPRDTFTTQTASLTSYTVETTPLVTVYVQDTDPIALEHQMDSSLERTEPLSIEQEKMWFMLNSIDDPTMYNCTIQYEIHGHLDKERLESAVTTVARRHESLRTAFISEAPDGIPNQAILKDPRVLWTEINSTDPLEVPKEFINHQSRLFNLVEGETMAISVISQSEDYHVIIFSHHHLAMDGVSWQLVLREFAAAYMDPKSLPPVAAQYATFANEQRRAAQLVAQEDRKTHGGLCSNEVPSPLPLFPFTKSSFRLAQTTYEMTRKHYRLDVDTSNKIRQASSRIGTTAFQFHLAAIQLFLQQILQVDRFCIGIANANRDDSRFEKVVGLLVEILPLIFEPRKNQTFSSLAQETRSRVLDALSHSASAIQATISSHKDISDTEVHTPLYQVMVNYIAGVTHDVVFDNSVLQYLTSDDARQPQDLVITILEDVDGTTLLSFRAQDYLYDGADVQLLVSLYSRLIQTLSQNQERPLMDYNFLNSSELVSEQHLGNGSELDCPWSGGLLRRIYTMAEQYPDFVALKDQFGASLTYRAMILRVGSIMAILSEAGARPDDFIVVACGASVDAVCSLLGIWAMGAIYVPVDLDHGVERLAVIVDDCHPSAILCRDASSVRYLQHDNDLSIIELNDDLLASVSTNFYGANGGDTAVLLYTSGTTGKPKGVLLSHENLQCHIQAVEQEFEFGRPVVLQQSSHIFDASIFQMLTSLVHGGTLVMTNSRSDPLEIAYLILNEVITLTLAVPSEYSLWISEAGQILDKCSSWRHAVSGGEKMGYATTQAFAGLGLSDLTLINAYGPCEISIACTMGIIPYKQIQSDADSLHAGRPLPCYNLIILDERLRPVPAGWPGEICVGGSALAKGYLNREHETNKRFIDLDGLRLYRTGDYGRILSDGNLEYRGRISGDSQIKLRGMRIELDEISNAIMQSSKGTLTDAATIAKGDSDNQYLVTFIVFAHALRPADTDGFIKTLLGALPLPAYAKPAIINPIEHIPLTGRGKVDRKALDQLPLKHIFRQSTEVTGLGIIEVKLKELWEEYLPVTDTLITKQSNFFELGGNSLHLLKLQARIRQITNAKVPIASLFKASTFEEMAILIGMTTSAQRAKTSIDWDVETTIPEDLDRAESKGLSTEVKEVILTGATGSFGKALLRQLVEDPSIERIHCIAVRSSDDGSPRQLCVQSPKIHLYSGDLAHTTLGLSAKDISSLTATVDCIIHNGADVSFLKPYASLRAANVLSTKFLFGLCLPRRIPFHYISTAGIASLSRQSMFPERSLSDFPPASNAASALTAGYSASKWASEVFLEKASAKFGTAVHIHRPSSITSPEMPRTNVIGTVFALSREMKAVPATDHWEGYFDLISEQRAARQILDSVSRATTDEDAGVRFSHVCGETRFDVRELKAYMQSTEGGAFQKLPWKQWVDRARSFGLDPMVSAYLENFGNAGTRMLLPWLLHSSDGI</sequence>
<evidence type="ECO:0000256" key="2">
    <source>
        <dbReference type="ARBA" id="ARBA00022553"/>
    </source>
</evidence>
<dbReference type="PANTHER" id="PTHR43775">
    <property type="entry name" value="FATTY ACID SYNTHASE"/>
    <property type="match status" value="1"/>
</dbReference>
<feature type="region of interest" description="C-terminal hotdog fold" evidence="9">
    <location>
        <begin position="1095"/>
        <end position="1246"/>
    </location>
</feature>
<dbReference type="Gene3D" id="3.40.50.12780">
    <property type="entry name" value="N-terminal domain of ligase-like"/>
    <property type="match status" value="1"/>
</dbReference>
<organism evidence="13 14">
    <name type="scientific">Aspergillus steynii IBT 23096</name>
    <dbReference type="NCBI Taxonomy" id="1392250"/>
    <lineage>
        <taxon>Eukaryota</taxon>
        <taxon>Fungi</taxon>
        <taxon>Dikarya</taxon>
        <taxon>Ascomycota</taxon>
        <taxon>Pezizomycotina</taxon>
        <taxon>Eurotiomycetes</taxon>
        <taxon>Eurotiomycetidae</taxon>
        <taxon>Eurotiales</taxon>
        <taxon>Aspergillaceae</taxon>
        <taxon>Aspergillus</taxon>
        <taxon>Aspergillus subgen. Circumdati</taxon>
    </lineage>
</organism>
<dbReference type="SUPFAM" id="SSF47336">
    <property type="entry name" value="ACP-like"/>
    <property type="match status" value="2"/>
</dbReference>
<dbReference type="Gene3D" id="3.30.559.10">
    <property type="entry name" value="Chloramphenicol acetyltransferase-like domain"/>
    <property type="match status" value="1"/>
</dbReference>
<gene>
    <name evidence="13" type="ORF">P170DRAFT_411931</name>
</gene>
<dbReference type="InterPro" id="IPR020806">
    <property type="entry name" value="PKS_PP-bd"/>
</dbReference>
<proteinExistence type="inferred from homology"/>
<evidence type="ECO:0000256" key="8">
    <source>
        <dbReference type="ARBA" id="ARBA00029443"/>
    </source>
</evidence>
<dbReference type="PROSITE" id="PS00455">
    <property type="entry name" value="AMP_BINDING"/>
    <property type="match status" value="1"/>
</dbReference>
<keyword evidence="7" id="KW-0511">Multifunctional enzyme</keyword>
<dbReference type="InterPro" id="IPR020841">
    <property type="entry name" value="PKS_Beta-ketoAc_synthase_dom"/>
</dbReference>
<dbReference type="RefSeq" id="XP_024701995.1">
    <property type="nucleotide sequence ID" value="XM_024846916.1"/>
</dbReference>
<dbReference type="InterPro" id="IPR029063">
    <property type="entry name" value="SAM-dependent_MTases_sf"/>
</dbReference>
<dbReference type="PROSITE" id="PS00606">
    <property type="entry name" value="KS3_1"/>
    <property type="match status" value="1"/>
</dbReference>
<dbReference type="Pfam" id="PF00668">
    <property type="entry name" value="Condensation"/>
    <property type="match status" value="1"/>
</dbReference>
<dbReference type="InterPro" id="IPR032821">
    <property type="entry name" value="PKS_assoc"/>
</dbReference>
<dbReference type="Proteomes" id="UP000234275">
    <property type="component" value="Unassembled WGS sequence"/>
</dbReference>
<dbReference type="SUPFAM" id="SSF52151">
    <property type="entry name" value="FabD/lysophospholipase-like"/>
    <property type="match status" value="1"/>
</dbReference>
<dbReference type="Pfam" id="PF07993">
    <property type="entry name" value="NAD_binding_4"/>
    <property type="match status" value="1"/>
</dbReference>
<dbReference type="PROSITE" id="PS00012">
    <property type="entry name" value="PHOSPHOPANTETHEINE"/>
    <property type="match status" value="1"/>
</dbReference>
<dbReference type="InterPro" id="IPR014043">
    <property type="entry name" value="Acyl_transferase_dom"/>
</dbReference>
<dbReference type="Gene3D" id="3.40.366.10">
    <property type="entry name" value="Malonyl-Coenzyme A Acyl Carrier Protein, domain 2"/>
    <property type="match status" value="1"/>
</dbReference>
<dbReference type="InterPro" id="IPR013120">
    <property type="entry name" value="FAR_NAD-bd"/>
</dbReference>
<dbReference type="SMART" id="SM00825">
    <property type="entry name" value="PKS_KS"/>
    <property type="match status" value="1"/>
</dbReference>
<evidence type="ECO:0000256" key="9">
    <source>
        <dbReference type="PROSITE-ProRule" id="PRU01363"/>
    </source>
</evidence>
<evidence type="ECO:0000259" key="12">
    <source>
        <dbReference type="PROSITE" id="PS52019"/>
    </source>
</evidence>
<keyword evidence="4" id="KW-0489">Methyltransferase</keyword>
<dbReference type="Pfam" id="PF08659">
    <property type="entry name" value="KR"/>
    <property type="match status" value="1"/>
</dbReference>
<dbReference type="InterPro" id="IPR000873">
    <property type="entry name" value="AMP-dep_synth/lig_dom"/>
</dbReference>
<dbReference type="STRING" id="1392250.A0A2I2G1D6"/>
<dbReference type="Gene3D" id="3.40.50.720">
    <property type="entry name" value="NAD(P)-binding Rossmann-like Domain"/>
    <property type="match status" value="3"/>
</dbReference>